<dbReference type="EMBL" id="PXXU01000071">
    <property type="protein sequence ID" value="PSJ16117.1"/>
    <property type="molecule type" value="Genomic_DNA"/>
</dbReference>
<accession>A0A2P7NRQ3</accession>
<name>A0A2P7NRQ3_9PROT</name>
<sequence length="97" mass="10952">MGTLLIILFLIVLIVISFNYFLKNNCADNKKSLNDKRGKVSEDVQAESETDKLIRHLDERQNAEYNAELATHRDSAPSPKSPKPTSPDRIPQNRDAS</sequence>
<protein>
    <submittedName>
        <fullName evidence="3">Uncharacterized protein</fullName>
    </submittedName>
</protein>
<feature type="region of interest" description="Disordered" evidence="1">
    <location>
        <begin position="29"/>
        <end position="97"/>
    </location>
</feature>
<keyword evidence="2" id="KW-0812">Transmembrane</keyword>
<feature type="compositionally biased region" description="Basic and acidic residues" evidence="1">
    <location>
        <begin position="49"/>
        <end position="62"/>
    </location>
</feature>
<reference evidence="3 4" key="1">
    <citation type="submission" date="2018-03" db="EMBL/GenBank/DDBJ databases">
        <title>Draft genome of Nitrosomonas supralitoralis APG5.</title>
        <authorList>
            <person name="Urakawa H."/>
            <person name="Lopez J.V."/>
        </authorList>
    </citation>
    <scope>NUCLEOTIDE SEQUENCE [LARGE SCALE GENOMIC DNA]</scope>
    <source>
        <strain evidence="3 4">APG5</strain>
    </source>
</reference>
<evidence type="ECO:0000256" key="1">
    <source>
        <dbReference type="SAM" id="MobiDB-lite"/>
    </source>
</evidence>
<comment type="caution">
    <text evidence="3">The sequence shown here is derived from an EMBL/GenBank/DDBJ whole genome shotgun (WGS) entry which is preliminary data.</text>
</comment>
<evidence type="ECO:0000313" key="4">
    <source>
        <dbReference type="Proteomes" id="UP000241912"/>
    </source>
</evidence>
<organism evidence="3 4">
    <name type="scientific">Nitrosomonas supralitoralis</name>
    <dbReference type="NCBI Taxonomy" id="2116706"/>
    <lineage>
        <taxon>Bacteria</taxon>
        <taxon>Pseudomonadati</taxon>
        <taxon>Pseudomonadota</taxon>
        <taxon>Betaproteobacteria</taxon>
        <taxon>Nitrosomonadales</taxon>
        <taxon>Nitrosomonadaceae</taxon>
        <taxon>Nitrosomonas</taxon>
    </lineage>
</organism>
<evidence type="ECO:0000256" key="2">
    <source>
        <dbReference type="SAM" id="Phobius"/>
    </source>
</evidence>
<feature type="transmembrane region" description="Helical" evidence="2">
    <location>
        <begin position="6"/>
        <end position="22"/>
    </location>
</feature>
<proteinExistence type="predicted"/>
<dbReference type="OrthoDB" id="10017418at2"/>
<dbReference type="RefSeq" id="WP_106708151.1">
    <property type="nucleotide sequence ID" value="NZ_PXXU01000071.1"/>
</dbReference>
<feature type="compositionally biased region" description="Basic and acidic residues" evidence="1">
    <location>
        <begin position="29"/>
        <end position="42"/>
    </location>
</feature>
<gene>
    <name evidence="3" type="ORF">C7H79_15280</name>
</gene>
<keyword evidence="2" id="KW-1133">Transmembrane helix</keyword>
<keyword evidence="4" id="KW-1185">Reference proteome</keyword>
<dbReference type="Proteomes" id="UP000241912">
    <property type="component" value="Unassembled WGS sequence"/>
</dbReference>
<keyword evidence="2" id="KW-0472">Membrane</keyword>
<dbReference type="AlphaFoldDB" id="A0A2P7NRQ3"/>
<evidence type="ECO:0000313" key="3">
    <source>
        <dbReference type="EMBL" id="PSJ16117.1"/>
    </source>
</evidence>